<keyword evidence="5" id="KW-0413">Isomerase</keyword>
<gene>
    <name evidence="11" type="ORF">OFUS_LOCUS8965</name>
</gene>
<evidence type="ECO:0000256" key="3">
    <source>
        <dbReference type="ARBA" id="ARBA00013176"/>
    </source>
</evidence>
<comment type="caution">
    <text evidence="11">The sequence shown here is derived from an EMBL/GenBank/DDBJ whole genome shotgun (WGS) entry which is preliminary data.</text>
</comment>
<dbReference type="CDD" id="cd00249">
    <property type="entry name" value="AGE"/>
    <property type="match status" value="1"/>
</dbReference>
<accession>A0A8S4NMS4</accession>
<dbReference type="Proteomes" id="UP000749559">
    <property type="component" value="Unassembled WGS sequence"/>
</dbReference>
<dbReference type="InterPro" id="IPR008928">
    <property type="entry name" value="6-hairpin_glycosidase_sf"/>
</dbReference>
<comment type="pathway">
    <text evidence="1">Amino-sugar metabolism; N-acetylneuraminate degradation.</text>
</comment>
<dbReference type="EMBL" id="CAIIXF020000005">
    <property type="protein sequence ID" value="CAH1782525.1"/>
    <property type="molecule type" value="Genomic_DNA"/>
</dbReference>
<evidence type="ECO:0000256" key="2">
    <source>
        <dbReference type="ARBA" id="ARBA00008558"/>
    </source>
</evidence>
<dbReference type="AlphaFoldDB" id="A0A8S4NMS4"/>
<dbReference type="PANTHER" id="PTHR15108">
    <property type="entry name" value="N-ACYLGLUCOSAMINE-2-EPIMERASE"/>
    <property type="match status" value="1"/>
</dbReference>
<evidence type="ECO:0000256" key="9">
    <source>
        <dbReference type="ARBA" id="ARBA00034243"/>
    </source>
</evidence>
<comment type="subunit">
    <text evidence="10">Homodimer. Forms a heterodimer with renin and inhibits its activity.</text>
</comment>
<dbReference type="OrthoDB" id="413699at2759"/>
<evidence type="ECO:0000256" key="5">
    <source>
        <dbReference type="ARBA" id="ARBA00023235"/>
    </source>
</evidence>
<dbReference type="SUPFAM" id="SSF48208">
    <property type="entry name" value="Six-hairpin glycosidases"/>
    <property type="match status" value="1"/>
</dbReference>
<keyword evidence="12" id="KW-1185">Reference proteome</keyword>
<evidence type="ECO:0000256" key="10">
    <source>
        <dbReference type="ARBA" id="ARBA00046544"/>
    </source>
</evidence>
<dbReference type="InterPro" id="IPR012341">
    <property type="entry name" value="6hp_glycosidase-like_sf"/>
</dbReference>
<evidence type="ECO:0000313" key="11">
    <source>
        <dbReference type="EMBL" id="CAH1782525.1"/>
    </source>
</evidence>
<dbReference type="Pfam" id="PF07221">
    <property type="entry name" value="GlcNAc_2-epim"/>
    <property type="match status" value="1"/>
</dbReference>
<reference evidence="11" key="1">
    <citation type="submission" date="2022-03" db="EMBL/GenBank/DDBJ databases">
        <authorList>
            <person name="Martin C."/>
        </authorList>
    </citation>
    <scope>NUCLEOTIDE SEQUENCE</scope>
</reference>
<dbReference type="GO" id="GO:0005975">
    <property type="term" value="P:carbohydrate metabolic process"/>
    <property type="evidence" value="ECO:0007669"/>
    <property type="project" value="InterPro"/>
</dbReference>
<organism evidence="11 12">
    <name type="scientific">Owenia fusiformis</name>
    <name type="common">Polychaete worm</name>
    <dbReference type="NCBI Taxonomy" id="6347"/>
    <lineage>
        <taxon>Eukaryota</taxon>
        <taxon>Metazoa</taxon>
        <taxon>Spiralia</taxon>
        <taxon>Lophotrochozoa</taxon>
        <taxon>Annelida</taxon>
        <taxon>Polychaeta</taxon>
        <taxon>Sedentaria</taxon>
        <taxon>Canalipalpata</taxon>
        <taxon>Sabellida</taxon>
        <taxon>Oweniida</taxon>
        <taxon>Oweniidae</taxon>
        <taxon>Owenia</taxon>
    </lineage>
</organism>
<dbReference type="GO" id="GO:0050121">
    <property type="term" value="F:N-acylglucosamine 2-epimerase activity"/>
    <property type="evidence" value="ECO:0007669"/>
    <property type="project" value="UniProtKB-EC"/>
</dbReference>
<sequence>MMIPFLLTKKSLKRNYIHIAVTVVITAQKLMMGSVGRLGEFLEGVSTELDRCMQFWMEHSHDDKYGGFINCLGRDGKPFDSLKYCWIQGRQVWTYSKLYNEVERFRKPEILQAAIQGAEFIMKHMKVAGTGKCYMILTREGKPLKIQRTIFSECFYTMALSELAKATGNQDYLVEAEMTFKKIIYWVQTDDNELGRPKYHSSIVMNTLAIPMMLLCLFNQMESVAENQLKSQHSELLDWCIEQISKHVQRDGSVILENVSPSGEELEGVIGRHMNPGHAIEAGWFMLQQASKLKREDLRNLAIEKFILNPFNYGWDEKYGGLFYFMDADQLLDPELTSTHLEWNMKLWWPHSEAMVALLMAYKETKETVYLDKFQQTYDYCWEHFVDPKYGEWYGYCTRNGDVSMPHKGTQWKGCFHIPRSLLMCEQMLKEILKEQTNSNK</sequence>
<dbReference type="Gene3D" id="1.50.10.10">
    <property type="match status" value="1"/>
</dbReference>
<dbReference type="InterPro" id="IPR010819">
    <property type="entry name" value="AGE/CE"/>
</dbReference>
<evidence type="ECO:0000256" key="6">
    <source>
        <dbReference type="ARBA" id="ARBA00031608"/>
    </source>
</evidence>
<protein>
    <recommendedName>
        <fullName evidence="4">N-acylglucosamine 2-epimerase</fullName>
        <ecNumber evidence="3">5.1.3.8</ecNumber>
    </recommendedName>
    <alternativeName>
        <fullName evidence="8">GlcNAc 2-epimerase</fullName>
    </alternativeName>
    <alternativeName>
        <fullName evidence="6">N-acetyl-D-glucosamine 2-epimerase</fullName>
    </alternativeName>
    <alternativeName>
        <fullName evidence="7">Renin-binding protein</fullName>
    </alternativeName>
</protein>
<evidence type="ECO:0000256" key="1">
    <source>
        <dbReference type="ARBA" id="ARBA00004878"/>
    </source>
</evidence>
<dbReference type="FunFam" id="1.50.10.10:FF:000021">
    <property type="entry name" value="N-acylglucosamine 2-epimerase"/>
    <property type="match status" value="1"/>
</dbReference>
<evidence type="ECO:0000256" key="8">
    <source>
        <dbReference type="ARBA" id="ARBA00033215"/>
    </source>
</evidence>
<evidence type="ECO:0000313" key="12">
    <source>
        <dbReference type="Proteomes" id="UP000749559"/>
    </source>
</evidence>
<name>A0A8S4NMS4_OWEFU</name>
<evidence type="ECO:0000256" key="7">
    <source>
        <dbReference type="ARBA" id="ARBA00031909"/>
    </source>
</evidence>
<comment type="similarity">
    <text evidence="2">Belongs to the N-acylglucosamine 2-epimerase family.</text>
</comment>
<evidence type="ECO:0000256" key="4">
    <source>
        <dbReference type="ARBA" id="ARBA00014959"/>
    </source>
</evidence>
<comment type="catalytic activity">
    <reaction evidence="9">
        <text>an N-acyl-D-glucosamine = an N-acyl-D-mannosamine</text>
        <dbReference type="Rhea" id="RHEA:19033"/>
        <dbReference type="ChEBI" id="CHEBI:16062"/>
        <dbReference type="ChEBI" id="CHEBI:17274"/>
        <dbReference type="EC" id="5.1.3.8"/>
    </reaction>
    <physiologicalReaction direction="left-to-right" evidence="9">
        <dbReference type="Rhea" id="RHEA:19034"/>
    </physiologicalReaction>
    <physiologicalReaction direction="right-to-left" evidence="9">
        <dbReference type="Rhea" id="RHEA:19035"/>
    </physiologicalReaction>
</comment>
<dbReference type="InterPro" id="IPR034116">
    <property type="entry name" value="AGE_dom"/>
</dbReference>
<proteinExistence type="inferred from homology"/>
<dbReference type="EC" id="5.1.3.8" evidence="3"/>